<evidence type="ECO:0000313" key="6">
    <source>
        <dbReference type="Proteomes" id="UP000276991"/>
    </source>
</evidence>
<feature type="transmembrane region" description="Helical" evidence="3">
    <location>
        <begin position="6"/>
        <end position="32"/>
    </location>
</feature>
<feature type="compositionally biased region" description="Basic and acidic residues" evidence="2">
    <location>
        <begin position="153"/>
        <end position="174"/>
    </location>
</feature>
<dbReference type="AlphaFoldDB" id="A0A498SYJ9"/>
<reference evidence="5 6" key="1">
    <citation type="submission" date="2018-08" db="EMBL/GenBank/DDBJ databases">
        <authorList>
            <person name="Laetsch R D."/>
            <person name="Stevens L."/>
            <person name="Kumar S."/>
            <person name="Blaxter L. M."/>
        </authorList>
    </citation>
    <scope>NUCLEOTIDE SEQUENCE [LARGE SCALE GENOMIC DNA]</scope>
</reference>
<feature type="region of interest" description="Disordered" evidence="2">
    <location>
        <begin position="143"/>
        <end position="186"/>
    </location>
</feature>
<dbReference type="PANTHER" id="PTHR24637">
    <property type="entry name" value="COLLAGEN"/>
    <property type="match status" value="1"/>
</dbReference>
<dbReference type="STRING" id="6277.A0A498SYJ9"/>
<feature type="non-terminal residue" evidence="5">
    <location>
        <position position="186"/>
    </location>
</feature>
<dbReference type="PANTHER" id="PTHR24637:SF334">
    <property type="entry name" value="NEMATODE CUTICLE COLLAGEN N-TERMINAL DOMAIN-CONTAINING PROTEIN"/>
    <property type="match status" value="1"/>
</dbReference>
<dbReference type="GO" id="GO:0042302">
    <property type="term" value="F:structural constituent of cuticle"/>
    <property type="evidence" value="ECO:0007669"/>
    <property type="project" value="InterPro"/>
</dbReference>
<name>A0A498SYJ9_ACAVI</name>
<dbReference type="Pfam" id="PF01484">
    <property type="entry name" value="Col_cuticle_N"/>
    <property type="match status" value="1"/>
</dbReference>
<dbReference type="Pfam" id="PF01391">
    <property type="entry name" value="Collagen"/>
    <property type="match status" value="1"/>
</dbReference>
<keyword evidence="3" id="KW-0812">Transmembrane</keyword>
<evidence type="ECO:0000256" key="2">
    <source>
        <dbReference type="SAM" id="MobiDB-lite"/>
    </source>
</evidence>
<dbReference type="InterPro" id="IPR002486">
    <property type="entry name" value="Col_cuticle_N"/>
</dbReference>
<proteinExistence type="predicted"/>
<keyword evidence="3" id="KW-1133">Transmembrane helix</keyword>
<dbReference type="OrthoDB" id="10037288at2759"/>
<keyword evidence="6" id="KW-1185">Reference proteome</keyword>
<keyword evidence="1" id="KW-0677">Repeat</keyword>
<evidence type="ECO:0000256" key="3">
    <source>
        <dbReference type="SAM" id="Phobius"/>
    </source>
</evidence>
<keyword evidence="3" id="KW-0472">Membrane</keyword>
<sequence>MCNDDLFRFVAIGNIVISTLTVACMIVFIPIFTAKIENETMETQILIEKFQERTNEIWINLRNIIPSRFHKKLSYHRTIRSFGEAGACRGCYSLACPYGPPGSPGPSGLDGFPGDAGKQGKPGMDGYDIQLEPESDLPCVLCPTGPPGQRGLQGERGRRGEPGPKGAVGEHGKPGMEGYAGRMGNE</sequence>
<dbReference type="InterPro" id="IPR008160">
    <property type="entry name" value="Collagen"/>
</dbReference>
<evidence type="ECO:0000256" key="1">
    <source>
        <dbReference type="ARBA" id="ARBA00022737"/>
    </source>
</evidence>
<protein>
    <recommendedName>
        <fullName evidence="4">Nematode cuticle collagen N-terminal domain-containing protein</fullName>
    </recommendedName>
</protein>
<dbReference type="EMBL" id="UPTC01003513">
    <property type="protein sequence ID" value="VBB34436.1"/>
    <property type="molecule type" value="Genomic_DNA"/>
</dbReference>
<feature type="domain" description="Nematode cuticle collagen N-terminal" evidence="4">
    <location>
        <begin position="15"/>
        <end position="59"/>
    </location>
</feature>
<organism evidence="5 6">
    <name type="scientific">Acanthocheilonema viteae</name>
    <name type="common">Filarial nematode worm</name>
    <name type="synonym">Dipetalonema viteae</name>
    <dbReference type="NCBI Taxonomy" id="6277"/>
    <lineage>
        <taxon>Eukaryota</taxon>
        <taxon>Metazoa</taxon>
        <taxon>Ecdysozoa</taxon>
        <taxon>Nematoda</taxon>
        <taxon>Chromadorea</taxon>
        <taxon>Rhabditida</taxon>
        <taxon>Spirurina</taxon>
        <taxon>Spiruromorpha</taxon>
        <taxon>Filarioidea</taxon>
        <taxon>Onchocercidae</taxon>
        <taxon>Acanthocheilonema</taxon>
    </lineage>
</organism>
<evidence type="ECO:0000259" key="4">
    <source>
        <dbReference type="Pfam" id="PF01484"/>
    </source>
</evidence>
<evidence type="ECO:0000313" key="5">
    <source>
        <dbReference type="EMBL" id="VBB34436.1"/>
    </source>
</evidence>
<dbReference type="Proteomes" id="UP000276991">
    <property type="component" value="Unassembled WGS sequence"/>
</dbReference>
<gene>
    <name evidence="5" type="ORF">NAV_LOCUS9227</name>
</gene>
<accession>A0A498SYJ9</accession>